<dbReference type="EMBL" id="JACHCE010000004">
    <property type="protein sequence ID" value="MBB5637217.1"/>
    <property type="molecule type" value="Genomic_DNA"/>
</dbReference>
<proteinExistence type="predicted"/>
<dbReference type="Pfam" id="PF04397">
    <property type="entry name" value="LytTR"/>
    <property type="match status" value="1"/>
</dbReference>
<reference evidence="4 5" key="1">
    <citation type="submission" date="2020-08" db="EMBL/GenBank/DDBJ databases">
        <title>Genomic Encyclopedia of Type Strains, Phase IV (KMG-V): Genome sequencing to study the core and pangenomes of soil and plant-associated prokaryotes.</title>
        <authorList>
            <person name="Whitman W."/>
        </authorList>
    </citation>
    <scope>NUCLEOTIDE SEQUENCE [LARGE SCALE GENOMIC DNA]</scope>
    <source>
        <strain evidence="4 5">S3M1</strain>
    </source>
</reference>
<evidence type="ECO:0000259" key="3">
    <source>
        <dbReference type="PROSITE" id="PS50930"/>
    </source>
</evidence>
<protein>
    <submittedName>
        <fullName evidence="4">Two-component system LytT family response regulator</fullName>
    </submittedName>
</protein>
<evidence type="ECO:0000259" key="2">
    <source>
        <dbReference type="PROSITE" id="PS50110"/>
    </source>
</evidence>
<dbReference type="SMART" id="SM00850">
    <property type="entry name" value="LytTR"/>
    <property type="match status" value="1"/>
</dbReference>
<keyword evidence="1" id="KW-0597">Phosphoprotein</keyword>
<dbReference type="InterPro" id="IPR011006">
    <property type="entry name" value="CheY-like_superfamily"/>
</dbReference>
<evidence type="ECO:0000313" key="4">
    <source>
        <dbReference type="EMBL" id="MBB5637217.1"/>
    </source>
</evidence>
<dbReference type="PROSITE" id="PS50110">
    <property type="entry name" value="RESPONSE_REGULATORY"/>
    <property type="match status" value="1"/>
</dbReference>
<dbReference type="AlphaFoldDB" id="A0A7W8ZNV9"/>
<dbReference type="InterPro" id="IPR007492">
    <property type="entry name" value="LytTR_DNA-bd_dom"/>
</dbReference>
<dbReference type="InterPro" id="IPR001789">
    <property type="entry name" value="Sig_transdc_resp-reg_receiver"/>
</dbReference>
<feature type="domain" description="HTH LytTR-type" evidence="3">
    <location>
        <begin position="145"/>
        <end position="252"/>
    </location>
</feature>
<organism evidence="4 5">
    <name type="scientific">Pedobacter cryoconitis</name>
    <dbReference type="NCBI Taxonomy" id="188932"/>
    <lineage>
        <taxon>Bacteria</taxon>
        <taxon>Pseudomonadati</taxon>
        <taxon>Bacteroidota</taxon>
        <taxon>Sphingobacteriia</taxon>
        <taxon>Sphingobacteriales</taxon>
        <taxon>Sphingobacteriaceae</taxon>
        <taxon>Pedobacter</taxon>
    </lineage>
</organism>
<dbReference type="Gene3D" id="3.40.50.2300">
    <property type="match status" value="1"/>
</dbReference>
<name>A0A7W8ZNV9_9SPHI</name>
<dbReference type="FunFam" id="3.40.50.2300:FF:000361">
    <property type="entry name" value="Two-component system response regulator"/>
    <property type="match status" value="1"/>
</dbReference>
<dbReference type="GO" id="GO:0003677">
    <property type="term" value="F:DNA binding"/>
    <property type="evidence" value="ECO:0007669"/>
    <property type="project" value="InterPro"/>
</dbReference>
<comment type="caution">
    <text evidence="4">The sequence shown here is derived from an EMBL/GenBank/DDBJ whole genome shotgun (WGS) entry which is preliminary data.</text>
</comment>
<feature type="modified residue" description="4-aspartylphosphate" evidence="1">
    <location>
        <position position="56"/>
    </location>
</feature>
<dbReference type="SMART" id="SM00448">
    <property type="entry name" value="REC"/>
    <property type="match status" value="1"/>
</dbReference>
<dbReference type="InterPro" id="IPR046947">
    <property type="entry name" value="LytR-like"/>
</dbReference>
<sequence length="254" mass="29710">MLSVLIIEDEIPNALRLKEMLLKLDNTIEIIGQLQTIRASMQWLNENKHPDLICMDIRLTDGLSFELFNQLEIQSQVIFITAYDEYALRAFEVNGIDYLLKPLEAAKLENSIRKVKNMIGKADHSGMQEILQKIEIKENVYRSRFLVSYRDMFVPVITADIAYFTSENKKNYLTTHQGQRYMIEQTLEELEHELNPQDFFRISRQYIVSVRSIHKIYQSFNGKLKIELIPANEDSILVSRDRSAGLKKWLNSSF</sequence>
<accession>A0A7W8ZNV9</accession>
<dbReference type="Gene3D" id="2.40.50.1020">
    <property type="entry name" value="LytTr DNA-binding domain"/>
    <property type="match status" value="1"/>
</dbReference>
<gene>
    <name evidence="4" type="ORF">HDE68_003130</name>
</gene>
<dbReference type="Pfam" id="PF00072">
    <property type="entry name" value="Response_reg"/>
    <property type="match status" value="1"/>
</dbReference>
<dbReference type="Proteomes" id="UP000537204">
    <property type="component" value="Unassembled WGS sequence"/>
</dbReference>
<dbReference type="PANTHER" id="PTHR37299:SF1">
    <property type="entry name" value="STAGE 0 SPORULATION PROTEIN A HOMOLOG"/>
    <property type="match status" value="1"/>
</dbReference>
<evidence type="ECO:0000313" key="5">
    <source>
        <dbReference type="Proteomes" id="UP000537204"/>
    </source>
</evidence>
<evidence type="ECO:0000256" key="1">
    <source>
        <dbReference type="PROSITE-ProRule" id="PRU00169"/>
    </source>
</evidence>
<dbReference type="PANTHER" id="PTHR37299">
    <property type="entry name" value="TRANSCRIPTIONAL REGULATOR-RELATED"/>
    <property type="match status" value="1"/>
</dbReference>
<dbReference type="SUPFAM" id="SSF52172">
    <property type="entry name" value="CheY-like"/>
    <property type="match status" value="1"/>
</dbReference>
<dbReference type="PROSITE" id="PS50930">
    <property type="entry name" value="HTH_LYTTR"/>
    <property type="match status" value="1"/>
</dbReference>
<feature type="domain" description="Response regulatory" evidence="2">
    <location>
        <begin position="3"/>
        <end position="116"/>
    </location>
</feature>
<dbReference type="GO" id="GO:0000156">
    <property type="term" value="F:phosphorelay response regulator activity"/>
    <property type="evidence" value="ECO:0007669"/>
    <property type="project" value="InterPro"/>
</dbReference>
<dbReference type="RefSeq" id="WP_183883088.1">
    <property type="nucleotide sequence ID" value="NZ_JACHCD010000004.1"/>
</dbReference>